<organism evidence="2 3">
    <name type="scientific">Peribacillus faecalis</name>
    <dbReference type="NCBI Taxonomy" id="2772559"/>
    <lineage>
        <taxon>Bacteria</taxon>
        <taxon>Bacillati</taxon>
        <taxon>Bacillota</taxon>
        <taxon>Bacilli</taxon>
        <taxon>Bacillales</taxon>
        <taxon>Bacillaceae</taxon>
        <taxon>Peribacillus</taxon>
    </lineage>
</organism>
<sequence>MDYFLLPLVNIIIFSVLLIGFIVSVKKHKLNFAVFISRMFFVAGCFLFADATYEGKITATILEEVAIYFEFGLITMICGSILVAFHQRKQDTA</sequence>
<dbReference type="Proteomes" id="UP000602076">
    <property type="component" value="Unassembled WGS sequence"/>
</dbReference>
<keyword evidence="1" id="KW-0812">Transmembrane</keyword>
<gene>
    <name evidence="2" type="ORF">IEO70_13235</name>
</gene>
<evidence type="ECO:0000313" key="3">
    <source>
        <dbReference type="Proteomes" id="UP000602076"/>
    </source>
</evidence>
<accession>A0A927CY74</accession>
<evidence type="ECO:0000256" key="1">
    <source>
        <dbReference type="SAM" id="Phobius"/>
    </source>
</evidence>
<dbReference type="EMBL" id="JACXSI010000032">
    <property type="protein sequence ID" value="MBD3109309.1"/>
    <property type="molecule type" value="Genomic_DNA"/>
</dbReference>
<comment type="caution">
    <text evidence="2">The sequence shown here is derived from an EMBL/GenBank/DDBJ whole genome shotgun (WGS) entry which is preliminary data.</text>
</comment>
<dbReference type="RefSeq" id="WP_190998846.1">
    <property type="nucleotide sequence ID" value="NZ_JACXSI010000032.1"/>
</dbReference>
<name>A0A927CY74_9BACI</name>
<feature type="transmembrane region" description="Helical" evidence="1">
    <location>
        <begin position="65"/>
        <end position="85"/>
    </location>
</feature>
<keyword evidence="1" id="KW-1133">Transmembrane helix</keyword>
<feature type="transmembrane region" description="Helical" evidence="1">
    <location>
        <begin position="6"/>
        <end position="25"/>
    </location>
</feature>
<keyword evidence="3" id="KW-1185">Reference proteome</keyword>
<dbReference type="AlphaFoldDB" id="A0A927CY74"/>
<protein>
    <submittedName>
        <fullName evidence="2">Uncharacterized protein</fullName>
    </submittedName>
</protein>
<evidence type="ECO:0000313" key="2">
    <source>
        <dbReference type="EMBL" id="MBD3109309.1"/>
    </source>
</evidence>
<reference evidence="2" key="1">
    <citation type="submission" date="2020-09" db="EMBL/GenBank/DDBJ databases">
        <title>Bacillus faecalis sp. nov., a moderately halophilic bacterium isolated from cow faeces.</title>
        <authorList>
            <person name="Jiang L."/>
            <person name="Lee J."/>
        </authorList>
    </citation>
    <scope>NUCLEOTIDE SEQUENCE</scope>
    <source>
        <strain evidence="2">AGMB 02131</strain>
    </source>
</reference>
<proteinExistence type="predicted"/>
<keyword evidence="1" id="KW-0472">Membrane</keyword>
<feature type="transmembrane region" description="Helical" evidence="1">
    <location>
        <begin position="32"/>
        <end position="53"/>
    </location>
</feature>